<keyword evidence="6" id="KW-1185">Reference proteome</keyword>
<dbReference type="PANTHER" id="PTHR46401:SF2">
    <property type="entry name" value="GLYCOSYLTRANSFERASE WBBK-RELATED"/>
    <property type="match status" value="1"/>
</dbReference>
<evidence type="ECO:0000259" key="4">
    <source>
        <dbReference type="Pfam" id="PF13439"/>
    </source>
</evidence>
<reference evidence="6" key="1">
    <citation type="submission" date="2018-03" db="EMBL/GenBank/DDBJ databases">
        <title>Gramella fulva sp. nov., isolated from a dry surface of tidal flat.</title>
        <authorList>
            <person name="Hwang S.H."/>
            <person name="Hwang W.M."/>
            <person name="Kang K."/>
            <person name="Ahn T.-Y."/>
        </authorList>
    </citation>
    <scope>NUCLEOTIDE SEQUENCE [LARGE SCALE GENOMIC DNA]</scope>
    <source>
        <strain evidence="6">SH35</strain>
    </source>
</reference>
<accession>A0A2R3Z0Q8</accession>
<dbReference type="PANTHER" id="PTHR46401">
    <property type="entry name" value="GLYCOSYLTRANSFERASE WBBK-RELATED"/>
    <property type="match status" value="1"/>
</dbReference>
<dbReference type="InterPro" id="IPR001296">
    <property type="entry name" value="Glyco_trans_1"/>
</dbReference>
<feature type="domain" description="Glycosyltransferase subfamily 4-like N-terminal" evidence="4">
    <location>
        <begin position="20"/>
        <end position="163"/>
    </location>
</feature>
<dbReference type="Gene3D" id="3.40.50.2000">
    <property type="entry name" value="Glycogen Phosphorylase B"/>
    <property type="match status" value="2"/>
</dbReference>
<dbReference type="GO" id="GO:0016757">
    <property type="term" value="F:glycosyltransferase activity"/>
    <property type="evidence" value="ECO:0007669"/>
    <property type="project" value="InterPro"/>
</dbReference>
<feature type="transmembrane region" description="Helical" evidence="2">
    <location>
        <begin position="81"/>
        <end position="100"/>
    </location>
</feature>
<dbReference type="Proteomes" id="UP000241507">
    <property type="component" value="Chromosome"/>
</dbReference>
<dbReference type="CDD" id="cd03801">
    <property type="entry name" value="GT4_PimA-like"/>
    <property type="match status" value="1"/>
</dbReference>
<dbReference type="GO" id="GO:0009103">
    <property type="term" value="P:lipopolysaccharide biosynthetic process"/>
    <property type="evidence" value="ECO:0007669"/>
    <property type="project" value="TreeGrafter"/>
</dbReference>
<dbReference type="Pfam" id="PF00534">
    <property type="entry name" value="Glycos_transf_1"/>
    <property type="match status" value="1"/>
</dbReference>
<evidence type="ECO:0000259" key="3">
    <source>
        <dbReference type="Pfam" id="PF00534"/>
    </source>
</evidence>
<dbReference type="EMBL" id="CP028136">
    <property type="protein sequence ID" value="AVR43818.1"/>
    <property type="molecule type" value="Genomic_DNA"/>
</dbReference>
<sequence>MKTVFLAFTIKNSSVAEFFISLANLLSEKNKVVIFTHANEKHPFRINDRIEILIWPSKRPTKIKDLLFFLRYIRKYKPRTIIANFAAVNICLLAGFLVRVKNRVAWYHTLTTQLDTNSVLKLRKRFFYSLASKIVTNSEAAKLDLTNSFNIPPNKIQVVNNAVRDPNLTEKPKARKIVYAGRLHTVKGVRVLVKALALVKDEFEDIKLIIIGEDESTGELENLRQLQKRLNLEKNIFFAGNQSRNYVLDQFSTAYFSVVPSYNEAFGYVVIESFSVHTPVIGSNTTGISSIIRNGKDGILFKTGDHKDLADKMKSLIRNPKMREQMAESCYQRFQQKYELIKVIKDLSQNPEIFN</sequence>
<keyword evidence="1" id="KW-0808">Transferase</keyword>
<feature type="domain" description="Glycosyl transferase family 1" evidence="3">
    <location>
        <begin position="169"/>
        <end position="331"/>
    </location>
</feature>
<evidence type="ECO:0000313" key="5">
    <source>
        <dbReference type="EMBL" id="AVR43818.1"/>
    </source>
</evidence>
<dbReference type="OrthoDB" id="9811239at2"/>
<name>A0A2R3Z0Q8_9FLAO</name>
<keyword evidence="2" id="KW-0812">Transmembrane</keyword>
<keyword evidence="2" id="KW-1133">Transmembrane helix</keyword>
<dbReference type="KEGG" id="grs:C7S20_00200"/>
<organism evidence="5 6">
    <name type="scientific">Christiangramia fulva</name>
    <dbReference type="NCBI Taxonomy" id="2126553"/>
    <lineage>
        <taxon>Bacteria</taxon>
        <taxon>Pseudomonadati</taxon>
        <taxon>Bacteroidota</taxon>
        <taxon>Flavobacteriia</taxon>
        <taxon>Flavobacteriales</taxon>
        <taxon>Flavobacteriaceae</taxon>
        <taxon>Christiangramia</taxon>
    </lineage>
</organism>
<gene>
    <name evidence="5" type="ORF">C7S20_00200</name>
</gene>
<dbReference type="AlphaFoldDB" id="A0A2R3Z0Q8"/>
<dbReference type="SUPFAM" id="SSF53756">
    <property type="entry name" value="UDP-Glycosyltransferase/glycogen phosphorylase"/>
    <property type="match status" value="1"/>
</dbReference>
<proteinExistence type="predicted"/>
<evidence type="ECO:0008006" key="7">
    <source>
        <dbReference type="Google" id="ProtNLM"/>
    </source>
</evidence>
<dbReference type="Pfam" id="PF13439">
    <property type="entry name" value="Glyco_transf_4"/>
    <property type="match status" value="1"/>
</dbReference>
<evidence type="ECO:0000256" key="2">
    <source>
        <dbReference type="SAM" id="Phobius"/>
    </source>
</evidence>
<evidence type="ECO:0000313" key="6">
    <source>
        <dbReference type="Proteomes" id="UP000241507"/>
    </source>
</evidence>
<dbReference type="RefSeq" id="WP_107010605.1">
    <property type="nucleotide sequence ID" value="NZ_CP028136.1"/>
</dbReference>
<dbReference type="InterPro" id="IPR028098">
    <property type="entry name" value="Glyco_trans_4-like_N"/>
</dbReference>
<protein>
    <recommendedName>
        <fullName evidence="7">Glycosyltransferase</fullName>
    </recommendedName>
</protein>
<keyword evidence="2" id="KW-0472">Membrane</keyword>
<evidence type="ECO:0000256" key="1">
    <source>
        <dbReference type="ARBA" id="ARBA00022679"/>
    </source>
</evidence>